<evidence type="ECO:0000313" key="5">
    <source>
        <dbReference type="EMBL" id="TKA63399.1"/>
    </source>
</evidence>
<dbReference type="STRING" id="331657.A0A4V5NDH7"/>
<dbReference type="SUPFAM" id="SSF55785">
    <property type="entry name" value="PYP-like sensor domain (PAS domain)"/>
    <property type="match status" value="1"/>
</dbReference>
<dbReference type="InterPro" id="IPR001789">
    <property type="entry name" value="Sig_transdc_resp-reg_receiver"/>
</dbReference>
<sequence length="808" mass="90306">MSVHKNSSFLEEAWYDGVWSPVRGLNGSIEGFYNSGFEITRLKMMDRRSRLLHSLSKTSNLHNQSPWQHILDACEPFDRDVPMLILYSAHAEEKTQSNCCALRLEGCLGIAQGHQAAPETLELHDGTEGFLPEFRSSKANATAVLLNMPNDKLPTFLDGVQWRGFGEPSTVVVIIPLFVTGLMAGYLIVGLNPRRPYDEDHKQFVQDIGRVSTAVLSSSISFKQAAAREARLSKELTERERFIRKLAEVATVGIYSISAGGALTYANSKHYAITGESDKPESAYNFSFVNWILEEDHSKAIHDFEDCKLHKRPQSTELRLRRKWNPPGSSAEEHRWVLCSSIPNIEDGEVTGVTGCLMDISHQMWNLILQKNSAHAAEEAKKQQERFIDITSHEMRNPLSAMMQCADGITTSIEQVERSCRGNDLTESLEIVREHAQTILFCAAHQKRIIDDILMVSKLSSALLVITPVLVEPSEVVQQAMQMFEAEFSASGILTTHSLEKSYNVKWVLCDPSRLTQILINLLTNAIKFTKTAVKREINVSLGASNIGPPANMSELRWCPKRARTIPEFCGGEEVFLIFSVQDTGQGMSAEEMSLLFKRFSQANHRTHIQYGGSGLGLFISRELTELQGGMIGTFAFYIKVRRATLHESSIQTKISSTLSTSRRPLTRQRSLTNGAHHILIVEDNLINQRVLSKQLQRLGCTVHIANHGLEALGFIRTSRFWSENGGVGYELDVVLMDWEMPVCDGLTATKRIREMEQQGLITEHLTVIATTANARPEQIDMAFAAGVDDLLAKPFTVAQVMTKLESL</sequence>
<protein>
    <recommendedName>
        <fullName evidence="7">Histidine kinase</fullName>
    </recommendedName>
</protein>
<dbReference type="InterPro" id="IPR036890">
    <property type="entry name" value="HATPase_C_sf"/>
</dbReference>
<dbReference type="SUPFAM" id="SSF52172">
    <property type="entry name" value="CheY-like"/>
    <property type="match status" value="1"/>
</dbReference>
<keyword evidence="1 2" id="KW-0597">Phosphoprotein</keyword>
<dbReference type="SMART" id="SM00387">
    <property type="entry name" value="HATPase_c"/>
    <property type="match status" value="1"/>
</dbReference>
<evidence type="ECO:0000259" key="3">
    <source>
        <dbReference type="PROSITE" id="PS50109"/>
    </source>
</evidence>
<dbReference type="EMBL" id="NAJN01001410">
    <property type="protein sequence ID" value="TKA63399.1"/>
    <property type="molecule type" value="Genomic_DNA"/>
</dbReference>
<dbReference type="CDD" id="cd17546">
    <property type="entry name" value="REC_hyHK_CKI1_RcsC-like"/>
    <property type="match status" value="1"/>
</dbReference>
<dbReference type="PROSITE" id="PS50109">
    <property type="entry name" value="HIS_KIN"/>
    <property type="match status" value="1"/>
</dbReference>
<reference evidence="5 6" key="1">
    <citation type="submission" date="2017-03" db="EMBL/GenBank/DDBJ databases">
        <title>Genomes of endolithic fungi from Antarctica.</title>
        <authorList>
            <person name="Coleine C."/>
            <person name="Masonjones S."/>
            <person name="Stajich J.E."/>
        </authorList>
    </citation>
    <scope>NUCLEOTIDE SEQUENCE [LARGE SCALE GENOMIC DNA]</scope>
    <source>
        <strain evidence="5 6">CCFEE 5187</strain>
    </source>
</reference>
<evidence type="ECO:0000256" key="2">
    <source>
        <dbReference type="PROSITE-ProRule" id="PRU00169"/>
    </source>
</evidence>
<feature type="modified residue" description="4-aspartylphosphate" evidence="2">
    <location>
        <position position="738"/>
    </location>
</feature>
<dbReference type="Proteomes" id="UP000308768">
    <property type="component" value="Unassembled WGS sequence"/>
</dbReference>
<dbReference type="PANTHER" id="PTHR43719:SF30">
    <property type="entry name" value="TWO-COMPONENT SYSTEM RESPONSE REGULATOR"/>
    <property type="match status" value="1"/>
</dbReference>
<dbReference type="InterPro" id="IPR005467">
    <property type="entry name" value="His_kinase_dom"/>
</dbReference>
<accession>A0A4V5NDH7</accession>
<name>A0A4V5NDH7_9PEZI</name>
<dbReference type="InterPro" id="IPR035965">
    <property type="entry name" value="PAS-like_dom_sf"/>
</dbReference>
<keyword evidence="6" id="KW-1185">Reference proteome</keyword>
<proteinExistence type="predicted"/>
<comment type="caution">
    <text evidence="5">The sequence shown here is derived from an EMBL/GenBank/DDBJ whole genome shotgun (WGS) entry which is preliminary data.</text>
</comment>
<dbReference type="Gene3D" id="3.30.565.10">
    <property type="entry name" value="Histidine kinase-like ATPase, C-terminal domain"/>
    <property type="match status" value="1"/>
</dbReference>
<dbReference type="Pfam" id="PF00072">
    <property type="entry name" value="Response_reg"/>
    <property type="match status" value="1"/>
</dbReference>
<dbReference type="InterPro" id="IPR050956">
    <property type="entry name" value="2C_system_His_kinase"/>
</dbReference>
<organism evidence="5 6">
    <name type="scientific">Cryomyces minteri</name>
    <dbReference type="NCBI Taxonomy" id="331657"/>
    <lineage>
        <taxon>Eukaryota</taxon>
        <taxon>Fungi</taxon>
        <taxon>Dikarya</taxon>
        <taxon>Ascomycota</taxon>
        <taxon>Pezizomycotina</taxon>
        <taxon>Dothideomycetes</taxon>
        <taxon>Dothideomycetes incertae sedis</taxon>
        <taxon>Cryomyces</taxon>
    </lineage>
</organism>
<evidence type="ECO:0000256" key="1">
    <source>
        <dbReference type="ARBA" id="ARBA00022553"/>
    </source>
</evidence>
<dbReference type="InterPro" id="IPR011006">
    <property type="entry name" value="CheY-like_superfamily"/>
</dbReference>
<dbReference type="AlphaFoldDB" id="A0A4V5NDH7"/>
<dbReference type="InterPro" id="IPR004358">
    <property type="entry name" value="Sig_transdc_His_kin-like_C"/>
</dbReference>
<evidence type="ECO:0008006" key="7">
    <source>
        <dbReference type="Google" id="ProtNLM"/>
    </source>
</evidence>
<dbReference type="InterPro" id="IPR003661">
    <property type="entry name" value="HisK_dim/P_dom"/>
</dbReference>
<dbReference type="SUPFAM" id="SSF55874">
    <property type="entry name" value="ATPase domain of HSP90 chaperone/DNA topoisomerase II/histidine kinase"/>
    <property type="match status" value="1"/>
</dbReference>
<feature type="domain" description="Response regulatory" evidence="4">
    <location>
        <begin position="678"/>
        <end position="808"/>
    </location>
</feature>
<dbReference type="Gene3D" id="3.30.450.20">
    <property type="entry name" value="PAS domain"/>
    <property type="match status" value="1"/>
</dbReference>
<dbReference type="Pfam" id="PF00512">
    <property type="entry name" value="HisKA"/>
    <property type="match status" value="1"/>
</dbReference>
<dbReference type="InterPro" id="IPR003594">
    <property type="entry name" value="HATPase_dom"/>
</dbReference>
<evidence type="ECO:0000313" key="6">
    <source>
        <dbReference type="Proteomes" id="UP000308768"/>
    </source>
</evidence>
<dbReference type="Gene3D" id="1.10.287.130">
    <property type="match status" value="1"/>
</dbReference>
<dbReference type="OrthoDB" id="60033at2759"/>
<dbReference type="PROSITE" id="PS50110">
    <property type="entry name" value="RESPONSE_REGULATORY"/>
    <property type="match status" value="1"/>
</dbReference>
<dbReference type="InterPro" id="IPR036097">
    <property type="entry name" value="HisK_dim/P_sf"/>
</dbReference>
<dbReference type="CDD" id="cd00082">
    <property type="entry name" value="HisKA"/>
    <property type="match status" value="1"/>
</dbReference>
<feature type="domain" description="Histidine kinase" evidence="3">
    <location>
        <begin position="390"/>
        <end position="632"/>
    </location>
</feature>
<dbReference type="Pfam" id="PF02518">
    <property type="entry name" value="HATPase_c"/>
    <property type="match status" value="1"/>
</dbReference>
<dbReference type="PRINTS" id="PR00344">
    <property type="entry name" value="BCTRLSENSOR"/>
</dbReference>
<dbReference type="Gene3D" id="3.40.50.2300">
    <property type="match status" value="1"/>
</dbReference>
<dbReference type="SMART" id="SM00448">
    <property type="entry name" value="REC"/>
    <property type="match status" value="1"/>
</dbReference>
<gene>
    <name evidence="5" type="ORF">B0A49_08585</name>
</gene>
<dbReference type="PANTHER" id="PTHR43719">
    <property type="entry name" value="TWO-COMPONENT HISTIDINE KINASE"/>
    <property type="match status" value="1"/>
</dbReference>
<dbReference type="SUPFAM" id="SSF47384">
    <property type="entry name" value="Homodimeric domain of signal transducing histidine kinase"/>
    <property type="match status" value="1"/>
</dbReference>
<dbReference type="GO" id="GO:0000155">
    <property type="term" value="F:phosphorelay sensor kinase activity"/>
    <property type="evidence" value="ECO:0007669"/>
    <property type="project" value="InterPro"/>
</dbReference>
<evidence type="ECO:0000259" key="4">
    <source>
        <dbReference type="PROSITE" id="PS50110"/>
    </source>
</evidence>
<dbReference type="SMART" id="SM00388">
    <property type="entry name" value="HisKA"/>
    <property type="match status" value="1"/>
</dbReference>